<keyword evidence="2" id="KW-0229">DNA integration</keyword>
<dbReference type="PANTHER" id="PTHR30349">
    <property type="entry name" value="PHAGE INTEGRASE-RELATED"/>
    <property type="match status" value="1"/>
</dbReference>
<reference evidence="6 7" key="1">
    <citation type="submission" date="2016-09" db="EMBL/GenBank/DDBJ databases">
        <title>Acidihalobacter prosperus V6 (DSM14174).</title>
        <authorList>
            <person name="Khaleque H.N."/>
            <person name="Ramsay J.P."/>
            <person name="Murphy R.J.T."/>
            <person name="Kaksonen A.H."/>
            <person name="Boxall N.J."/>
            <person name="Watkin E.L.J."/>
        </authorList>
    </citation>
    <scope>NUCLEOTIDE SEQUENCE [LARGE SCALE GENOMIC DNA]</scope>
    <source>
        <strain evidence="6 7">V6</strain>
    </source>
</reference>
<dbReference type="GO" id="GO:0006310">
    <property type="term" value="P:DNA recombination"/>
    <property type="evidence" value="ECO:0007669"/>
    <property type="project" value="UniProtKB-KW"/>
</dbReference>
<dbReference type="PANTHER" id="PTHR30349:SF64">
    <property type="entry name" value="PROPHAGE INTEGRASE INTD-RELATED"/>
    <property type="match status" value="1"/>
</dbReference>
<protein>
    <recommendedName>
        <fullName evidence="5">Tyr recombinase domain-containing protein</fullName>
    </recommendedName>
</protein>
<evidence type="ECO:0000313" key="6">
    <source>
        <dbReference type="EMBL" id="AOV16915.1"/>
    </source>
</evidence>
<dbReference type="EMBL" id="CP017448">
    <property type="protein sequence ID" value="AOV16915.1"/>
    <property type="molecule type" value="Genomic_DNA"/>
</dbReference>
<evidence type="ECO:0000256" key="2">
    <source>
        <dbReference type="ARBA" id="ARBA00022908"/>
    </source>
</evidence>
<keyword evidence="7" id="KW-1185">Reference proteome</keyword>
<feature type="domain" description="Tyr recombinase" evidence="5">
    <location>
        <begin position="173"/>
        <end position="434"/>
    </location>
</feature>
<evidence type="ECO:0000256" key="1">
    <source>
        <dbReference type="ARBA" id="ARBA00008857"/>
    </source>
</evidence>
<sequence>MGRKQQGGASRRTPGLHLRAGIWHIDKVIRGSRVCESTGTGDFNEAQELLARRIDEIRQARLFGTRPPRTFRQAATKYLQETVKKTLSDDALQLKLLDPFIGDVRLDRIHMGALQDFIAARRQRRVKTATINHAIQTVRRICNLAAGEWIDEHGLTWLEHAPRIKFLPVKDRRPPYPLSWDEQRHLLQQLPEHLAKMALFAANSGCREAEICALRWDWEVEVPEMGTSVFIIPETFVKNGEERLVVLNDVARSIIEGQRGQHPERVFVSRGRPVNEINNLSWKRGRIVAALSHIRASDECGGIEASVERVHKDVVARVWGLKRGKDVESVYTWTEYAEERAVQGKPVERLQYKDYDVPQQMLAKARQRFIDAHWPAFAAFSRVRVHDLKHTFGRRLRAAGVGFEDRQDLLGHRSGRMTTHYSAAELGNLIEAANRVCGSKSRKSPALVVLKRKTG</sequence>
<organism evidence="6 7">
    <name type="scientific">Acidihalobacter aeolianus</name>
    <dbReference type="NCBI Taxonomy" id="2792603"/>
    <lineage>
        <taxon>Bacteria</taxon>
        <taxon>Pseudomonadati</taxon>
        <taxon>Pseudomonadota</taxon>
        <taxon>Gammaproteobacteria</taxon>
        <taxon>Chromatiales</taxon>
        <taxon>Ectothiorhodospiraceae</taxon>
        <taxon>Acidihalobacter</taxon>
    </lineage>
</organism>
<evidence type="ECO:0000256" key="3">
    <source>
        <dbReference type="ARBA" id="ARBA00023125"/>
    </source>
</evidence>
<keyword evidence="4" id="KW-0233">DNA recombination</keyword>
<keyword evidence="3" id="KW-0238">DNA-binding</keyword>
<accession>A0A1D8K7G5</accession>
<dbReference type="GO" id="GO:0003677">
    <property type="term" value="F:DNA binding"/>
    <property type="evidence" value="ECO:0007669"/>
    <property type="project" value="UniProtKB-KW"/>
</dbReference>
<dbReference type="Gene3D" id="1.10.150.130">
    <property type="match status" value="1"/>
</dbReference>
<dbReference type="InterPro" id="IPR011010">
    <property type="entry name" value="DNA_brk_join_enz"/>
</dbReference>
<dbReference type="PROSITE" id="PS51898">
    <property type="entry name" value="TYR_RECOMBINASE"/>
    <property type="match status" value="1"/>
</dbReference>
<evidence type="ECO:0000256" key="4">
    <source>
        <dbReference type="ARBA" id="ARBA00023172"/>
    </source>
</evidence>
<evidence type="ECO:0000259" key="5">
    <source>
        <dbReference type="PROSITE" id="PS51898"/>
    </source>
</evidence>
<dbReference type="RefSeq" id="WP_070072498.1">
    <property type="nucleotide sequence ID" value="NZ_CP017448.1"/>
</dbReference>
<dbReference type="InterPro" id="IPR002104">
    <property type="entry name" value="Integrase_catalytic"/>
</dbReference>
<dbReference type="SUPFAM" id="SSF56349">
    <property type="entry name" value="DNA breaking-rejoining enzymes"/>
    <property type="match status" value="1"/>
</dbReference>
<proteinExistence type="inferred from homology"/>
<name>A0A1D8K7G5_9GAMM</name>
<evidence type="ECO:0000313" key="7">
    <source>
        <dbReference type="Proteomes" id="UP000095342"/>
    </source>
</evidence>
<dbReference type="InterPro" id="IPR013762">
    <property type="entry name" value="Integrase-like_cat_sf"/>
</dbReference>
<dbReference type="KEGG" id="aaeo:BJI67_07425"/>
<dbReference type="Gene3D" id="1.10.443.10">
    <property type="entry name" value="Intergrase catalytic core"/>
    <property type="match status" value="1"/>
</dbReference>
<comment type="similarity">
    <text evidence="1">Belongs to the 'phage' integrase family.</text>
</comment>
<dbReference type="InterPro" id="IPR050090">
    <property type="entry name" value="Tyrosine_recombinase_XerCD"/>
</dbReference>
<dbReference type="GO" id="GO:0015074">
    <property type="term" value="P:DNA integration"/>
    <property type="evidence" value="ECO:0007669"/>
    <property type="project" value="UniProtKB-KW"/>
</dbReference>
<gene>
    <name evidence="6" type="ORF">BJI67_07425</name>
</gene>
<dbReference type="AlphaFoldDB" id="A0A1D8K7G5"/>
<dbReference type="Proteomes" id="UP000095342">
    <property type="component" value="Chromosome"/>
</dbReference>
<dbReference type="InterPro" id="IPR010998">
    <property type="entry name" value="Integrase_recombinase_N"/>
</dbReference>